<name>K8AK68_9ENTR</name>
<sequence length="51" mass="6036">MNIHQKWFFVMTQPTRLAFPARLTRDALNSTDVTYSMPEQNTFSQEIPLFD</sequence>
<proteinExistence type="predicted"/>
<dbReference type="AlphaFoldDB" id="K8AK68"/>
<evidence type="ECO:0000313" key="1">
    <source>
        <dbReference type="EMBL" id="CCJ74637.1"/>
    </source>
</evidence>
<dbReference type="EMBL" id="CAKW01000139">
    <property type="protein sequence ID" value="CCJ74637.1"/>
    <property type="molecule type" value="Genomic_DNA"/>
</dbReference>
<evidence type="ECO:0000313" key="2">
    <source>
        <dbReference type="Proteomes" id="UP000009340"/>
    </source>
</evidence>
<dbReference type="Proteomes" id="UP000009340">
    <property type="component" value="Unassembled WGS sequence"/>
</dbReference>
<accession>K8AK68</accession>
<comment type="caution">
    <text evidence="1">The sequence shown here is derived from an EMBL/GenBank/DDBJ whole genome shotgun (WGS) entry which is preliminary data.</text>
</comment>
<gene>
    <name evidence="1" type="ORF">BN137_4037</name>
</gene>
<reference evidence="1" key="1">
    <citation type="submission" date="2012-07" db="EMBL/GenBank/DDBJ databases">
        <authorList>
            <person name="Cummings C."/>
        </authorList>
    </citation>
    <scope>NUCLEOTIDE SEQUENCE</scope>
    <source>
        <strain evidence="1">1330</strain>
    </source>
</reference>
<protein>
    <submittedName>
        <fullName evidence="1">Uncharacterized protein</fullName>
    </submittedName>
</protein>
<organism evidence="1 2">
    <name type="scientific">Cronobacter condimenti 1330</name>
    <dbReference type="NCBI Taxonomy" id="1073999"/>
    <lineage>
        <taxon>Bacteria</taxon>
        <taxon>Pseudomonadati</taxon>
        <taxon>Pseudomonadota</taxon>
        <taxon>Gammaproteobacteria</taxon>
        <taxon>Enterobacterales</taxon>
        <taxon>Enterobacteriaceae</taxon>
        <taxon>Cronobacter</taxon>
    </lineage>
</organism>